<name>A0A401QBZ2_SCYTO</name>
<dbReference type="AlphaFoldDB" id="A0A401QBZ2"/>
<feature type="non-terminal residue" evidence="1">
    <location>
        <position position="1"/>
    </location>
</feature>
<evidence type="ECO:0000313" key="2">
    <source>
        <dbReference type="Proteomes" id="UP000288216"/>
    </source>
</evidence>
<organism evidence="1 2">
    <name type="scientific">Scyliorhinus torazame</name>
    <name type="common">Cloudy catshark</name>
    <name type="synonym">Catulus torazame</name>
    <dbReference type="NCBI Taxonomy" id="75743"/>
    <lineage>
        <taxon>Eukaryota</taxon>
        <taxon>Metazoa</taxon>
        <taxon>Chordata</taxon>
        <taxon>Craniata</taxon>
        <taxon>Vertebrata</taxon>
        <taxon>Chondrichthyes</taxon>
        <taxon>Elasmobranchii</taxon>
        <taxon>Galeomorphii</taxon>
        <taxon>Galeoidea</taxon>
        <taxon>Carcharhiniformes</taxon>
        <taxon>Scyliorhinidae</taxon>
        <taxon>Scyliorhinus</taxon>
    </lineage>
</organism>
<dbReference type="EMBL" id="BFAA01031306">
    <property type="protein sequence ID" value="GCB82901.1"/>
    <property type="molecule type" value="Genomic_DNA"/>
</dbReference>
<dbReference type="Proteomes" id="UP000288216">
    <property type="component" value="Unassembled WGS sequence"/>
</dbReference>
<comment type="caution">
    <text evidence="1">The sequence shown here is derived from an EMBL/GenBank/DDBJ whole genome shotgun (WGS) entry which is preliminary data.</text>
</comment>
<sequence>PVCGEKPKILQHGPWTQAVPLKEEKFFRNVRDARPGEK</sequence>
<gene>
    <name evidence="1" type="ORF">scyTo_0023614</name>
</gene>
<accession>A0A401QBZ2</accession>
<reference evidence="1 2" key="1">
    <citation type="journal article" date="2018" name="Nat. Ecol. Evol.">
        <title>Shark genomes provide insights into elasmobranch evolution and the origin of vertebrates.</title>
        <authorList>
            <person name="Hara Y"/>
            <person name="Yamaguchi K"/>
            <person name="Onimaru K"/>
            <person name="Kadota M"/>
            <person name="Koyanagi M"/>
            <person name="Keeley SD"/>
            <person name="Tatsumi K"/>
            <person name="Tanaka K"/>
            <person name="Motone F"/>
            <person name="Kageyama Y"/>
            <person name="Nozu R"/>
            <person name="Adachi N"/>
            <person name="Nishimura O"/>
            <person name="Nakagawa R"/>
            <person name="Tanegashima C"/>
            <person name="Kiyatake I"/>
            <person name="Matsumoto R"/>
            <person name="Murakumo K"/>
            <person name="Nishida K"/>
            <person name="Terakita A"/>
            <person name="Kuratani S"/>
            <person name="Sato K"/>
            <person name="Hyodo S Kuraku.S."/>
        </authorList>
    </citation>
    <scope>NUCLEOTIDE SEQUENCE [LARGE SCALE GENOMIC DNA]</scope>
</reference>
<evidence type="ECO:0000313" key="1">
    <source>
        <dbReference type="EMBL" id="GCB82901.1"/>
    </source>
</evidence>
<keyword evidence="2" id="KW-1185">Reference proteome</keyword>
<protein>
    <submittedName>
        <fullName evidence="1">Uncharacterized protein</fullName>
    </submittedName>
</protein>
<proteinExistence type="predicted"/>